<dbReference type="PIRSF" id="PIRSF001220">
    <property type="entry name" value="L-ASNase_gatD"/>
    <property type="match status" value="1"/>
</dbReference>
<dbReference type="PROSITE" id="PS51732">
    <property type="entry name" value="ASN_GLN_ASE_3"/>
    <property type="match status" value="1"/>
</dbReference>
<dbReference type="PIRSF" id="PIRSF500176">
    <property type="entry name" value="L_ASNase"/>
    <property type="match status" value="1"/>
</dbReference>
<dbReference type="PANTHER" id="PTHR11707:SF28">
    <property type="entry name" value="60 KDA LYSOPHOSPHOLIPASE"/>
    <property type="match status" value="1"/>
</dbReference>
<dbReference type="EMBL" id="RAXU01000006">
    <property type="protein sequence ID" value="RKG34442.1"/>
    <property type="molecule type" value="Genomic_DNA"/>
</dbReference>
<dbReference type="InterPro" id="IPR037152">
    <property type="entry name" value="L-asparaginase_N_sf"/>
</dbReference>
<sequence length="321" mass="35613">MKKIALIYMGGTFGCVGEPLSPMPYPQFTPQLQRIIPVELDVDCFAAPIIKDSSACTAPDWLVLIQQIQSLQLQGYSYFVVIHGTDTLSYAAATLARFLGQSCHLVITGSQYPLLNKAGTDTREFTDALDNLYYALDQVVKLPAGSYLAFHHQIFHAQTTLKIQTTELDAFTGILAEKDCSTATSSYLVNDEAILHSQNLSLLNIMAQPIGLSAFKQQLQNLLSHPSHFLILQGFGTGNLAVDEEIIALLQQLRQQGCLSILTTQVCFGQMDQRYAVSEWVNTANILINNTHSHADLYAKALQIYLQFDSPELREQHWALS</sequence>
<dbReference type="InterPro" id="IPR027474">
    <property type="entry name" value="L-asparaginase_N"/>
</dbReference>
<comment type="caution">
    <text evidence="4">The sequence shown here is derived from an EMBL/GenBank/DDBJ whole genome shotgun (WGS) entry which is preliminary data.</text>
</comment>
<dbReference type="InterPro" id="IPR036152">
    <property type="entry name" value="Asp/glu_Ase-like_sf"/>
</dbReference>
<gene>
    <name evidence="4" type="ORF">D7V21_06735</name>
</gene>
<evidence type="ECO:0000256" key="1">
    <source>
        <dbReference type="PIRSR" id="PIRSR001220-1"/>
    </source>
</evidence>
<dbReference type="RefSeq" id="WP_120369751.1">
    <property type="nucleotide sequence ID" value="NZ_RAXU01000006.1"/>
</dbReference>
<dbReference type="GO" id="GO:0004067">
    <property type="term" value="F:asparaginase activity"/>
    <property type="evidence" value="ECO:0007669"/>
    <property type="project" value="UniProtKB-UniRule"/>
</dbReference>
<evidence type="ECO:0000313" key="4">
    <source>
        <dbReference type="EMBL" id="RKG34442.1"/>
    </source>
</evidence>
<feature type="binding site" evidence="2">
    <location>
        <begin position="85"/>
        <end position="86"/>
    </location>
    <ligand>
        <name>substrate</name>
    </ligand>
</feature>
<feature type="active site" description="O-isoaspartyl threonine intermediate" evidence="1">
    <location>
        <position position="12"/>
    </location>
</feature>
<dbReference type="Proteomes" id="UP000269001">
    <property type="component" value="Unassembled WGS sequence"/>
</dbReference>
<dbReference type="AlphaFoldDB" id="A0A3A8EHM1"/>
<dbReference type="SFLD" id="SFLDS00057">
    <property type="entry name" value="Glutaminase/Asparaginase"/>
    <property type="match status" value="1"/>
</dbReference>
<dbReference type="Pfam" id="PF00710">
    <property type="entry name" value="Asparaginase"/>
    <property type="match status" value="1"/>
</dbReference>
<dbReference type="PROSITE" id="PS51257">
    <property type="entry name" value="PROKAR_LIPOPROTEIN"/>
    <property type="match status" value="1"/>
</dbReference>
<name>A0A3A8EHM1_9GAMM</name>
<evidence type="ECO:0000313" key="5">
    <source>
        <dbReference type="Proteomes" id="UP000269001"/>
    </source>
</evidence>
<dbReference type="Gene3D" id="3.40.50.40">
    <property type="match status" value="1"/>
</dbReference>
<feature type="domain" description="L-asparaginase N-terminal" evidence="3">
    <location>
        <begin position="3"/>
        <end position="174"/>
    </location>
</feature>
<dbReference type="SMART" id="SM00870">
    <property type="entry name" value="Asparaginase"/>
    <property type="match status" value="1"/>
</dbReference>
<proteinExistence type="predicted"/>
<feature type="binding site" evidence="2">
    <location>
        <position position="53"/>
    </location>
    <ligand>
        <name>substrate</name>
    </ligand>
</feature>
<dbReference type="PRINTS" id="PR00139">
    <property type="entry name" value="ASNGLNASE"/>
</dbReference>
<evidence type="ECO:0000259" key="3">
    <source>
        <dbReference type="Pfam" id="PF00710"/>
    </source>
</evidence>
<keyword evidence="5" id="KW-1185">Reference proteome</keyword>
<evidence type="ECO:0000256" key="2">
    <source>
        <dbReference type="PIRSR" id="PIRSR001220-2"/>
    </source>
</evidence>
<dbReference type="Gene3D" id="3.40.50.1170">
    <property type="entry name" value="L-asparaginase, N-terminal domain"/>
    <property type="match status" value="1"/>
</dbReference>
<reference evidence="4 5" key="1">
    <citation type="submission" date="2018-09" db="EMBL/GenBank/DDBJ databases">
        <title>The draft genome of Acinetobacter spp. strains.</title>
        <authorList>
            <person name="Qin J."/>
            <person name="Feng Y."/>
            <person name="Zong Z."/>
        </authorList>
    </citation>
    <scope>NUCLEOTIDE SEQUENCE [LARGE SCALE GENOMIC DNA]</scope>
    <source>
        <strain evidence="4 5">WCHAc060096</strain>
    </source>
</reference>
<dbReference type="InterPro" id="IPR027473">
    <property type="entry name" value="L-asparaginase_C"/>
</dbReference>
<dbReference type="InterPro" id="IPR006034">
    <property type="entry name" value="Asparaginase/glutaminase-like"/>
</dbReference>
<dbReference type="PANTHER" id="PTHR11707">
    <property type="entry name" value="L-ASPARAGINASE"/>
    <property type="match status" value="1"/>
</dbReference>
<protein>
    <submittedName>
        <fullName evidence="4">Asparaginase</fullName>
    </submittedName>
</protein>
<accession>A0A3A8EHM1</accession>
<organism evidence="4 5">
    <name type="scientific">Acinetobacter guerrae</name>
    <dbReference type="NCBI Taxonomy" id="1843371"/>
    <lineage>
        <taxon>Bacteria</taxon>
        <taxon>Pseudomonadati</taxon>
        <taxon>Pseudomonadota</taxon>
        <taxon>Gammaproteobacteria</taxon>
        <taxon>Moraxellales</taxon>
        <taxon>Moraxellaceae</taxon>
        <taxon>Acinetobacter</taxon>
    </lineage>
</organism>
<dbReference type="SUPFAM" id="SSF53774">
    <property type="entry name" value="Glutaminase/Asparaginase"/>
    <property type="match status" value="1"/>
</dbReference>